<dbReference type="RefSeq" id="WP_047263189.1">
    <property type="nucleotide sequence ID" value="NZ_CP011542.1"/>
</dbReference>
<dbReference type="EMBL" id="CP011542">
    <property type="protein sequence ID" value="AKK07344.1"/>
    <property type="molecule type" value="Genomic_DNA"/>
</dbReference>
<dbReference type="STRING" id="571915.CMUST_15275"/>
<dbReference type="OrthoDB" id="3730098at2"/>
<dbReference type="AlphaFoldDB" id="A0A0G3H1Q2"/>
<evidence type="ECO:0000313" key="2">
    <source>
        <dbReference type="Proteomes" id="UP000035199"/>
    </source>
</evidence>
<reference evidence="2" key="2">
    <citation type="submission" date="2015-05" db="EMBL/GenBank/DDBJ databases">
        <title>Complete genome sequence of Corynebacterium mustelae DSM 45274, isolated from various tissues of a male ferret with lethal sepsis.</title>
        <authorList>
            <person name="Ruckert C."/>
            <person name="Albersmeier A."/>
            <person name="Winkler A."/>
            <person name="Tauch A."/>
        </authorList>
    </citation>
    <scope>NUCLEOTIDE SEQUENCE [LARGE SCALE GENOMIC DNA]</scope>
    <source>
        <strain evidence="2">DSM 45274</strain>
    </source>
</reference>
<sequence length="123" mass="13783">MNRELSVAENAVLEQIIRHAPPSMPNEITVSSKQRDYLIQLLPFLRVTGTCGCGYCPSVYLHPTGDWPKPVETCSYVLDSWTEDDPAMVMLFIENGIPTFLEVAPFGDFSVSLPDPDALRFDF</sequence>
<accession>A0A0G3H1Q2</accession>
<proteinExistence type="predicted"/>
<protein>
    <submittedName>
        <fullName evidence="1">Uncharacterized protein</fullName>
    </submittedName>
</protein>
<evidence type="ECO:0000313" key="1">
    <source>
        <dbReference type="EMBL" id="AKK07344.1"/>
    </source>
</evidence>
<dbReference type="PATRIC" id="fig|571915.4.peg.3280"/>
<name>A0A0G3H1Q2_9CORY</name>
<gene>
    <name evidence="1" type="ORF">CMUST_15275</name>
</gene>
<reference evidence="1 2" key="1">
    <citation type="journal article" date="2015" name="Genome Announc.">
        <title>Complete Genome Sequence of the Type Strain Corynebacterium mustelae DSM 45274, Isolated from Various Tissues of a Male Ferret with Lethal Sepsis.</title>
        <authorList>
            <person name="Ruckert C."/>
            <person name="Eimer J."/>
            <person name="Winkler A."/>
            <person name="Tauch A."/>
        </authorList>
    </citation>
    <scope>NUCLEOTIDE SEQUENCE [LARGE SCALE GENOMIC DNA]</scope>
    <source>
        <strain evidence="1 2">DSM 45274</strain>
    </source>
</reference>
<dbReference type="KEGG" id="cmv:CMUST_15275"/>
<keyword evidence="2" id="KW-1185">Reference proteome</keyword>
<organism evidence="1 2">
    <name type="scientific">Corynebacterium mustelae</name>
    <dbReference type="NCBI Taxonomy" id="571915"/>
    <lineage>
        <taxon>Bacteria</taxon>
        <taxon>Bacillati</taxon>
        <taxon>Actinomycetota</taxon>
        <taxon>Actinomycetes</taxon>
        <taxon>Mycobacteriales</taxon>
        <taxon>Corynebacteriaceae</taxon>
        <taxon>Corynebacterium</taxon>
    </lineage>
</organism>
<dbReference type="Proteomes" id="UP000035199">
    <property type="component" value="Chromosome"/>
</dbReference>